<dbReference type="Gene3D" id="2.60.40.10">
    <property type="entry name" value="Immunoglobulins"/>
    <property type="match status" value="1"/>
</dbReference>
<dbReference type="Gene3D" id="3.30.565.10">
    <property type="entry name" value="Histidine kinase-like ATPase, C-terminal domain"/>
    <property type="match status" value="1"/>
</dbReference>
<feature type="domain" description="Histidine kinase" evidence="8">
    <location>
        <begin position="849"/>
        <end position="1065"/>
    </location>
</feature>
<dbReference type="InterPro" id="IPR036890">
    <property type="entry name" value="HATPase_C_sf"/>
</dbReference>
<keyword evidence="5" id="KW-0418">Kinase</keyword>
<dbReference type="Proteomes" id="UP000738431">
    <property type="component" value="Chromosome"/>
</dbReference>
<dbReference type="Gene3D" id="1.10.287.130">
    <property type="match status" value="1"/>
</dbReference>
<keyword evidence="7" id="KW-0812">Transmembrane</keyword>
<sequence>MAALGAALGLRALTAWSQPAEYTLAGTPTGVVESGAPNFEIFGPESVGMTKPAVDLHVLPDGRLLVMAQDELAIGDGVRWMQLERAADQPHINLENVAVATDGTIYAGRSNAFARLEFGSDATWRLEPVETIVEHERYGDPQLTHVREAEGKWFWWWGAGPIFAWQPGATPRVIGVANAPRAAFSLNGVVHLSDSSNGALYRYDGEQLHPVHLAGDDYADATITSAAPLGPDRTLVGTTGRGLRVWDGQAFTPFATRGLLARAYSINALCALGQDLYAAASHNLGIIFFRADGTIVQVLDRSNDHRLARVTKLVRGTDGALWALLNDGIARIDFPSRISHFEAFVDTGLAYAMPFRFDGRLWLLSDGRIQRGIYDEDNRIRRFEVDSPPGYANQLFAIGDQLLAASRDGLFRRTLADRWAKLSDVSSPLIQANPTAPGRWLYVAHDEVGWVLQDAAGALSVERFPSPGFGHAYGAISDDAGAFWVELGTGKVARVTPTLPRPTIEMHGPGGALGNRWPNLFLLDDQVRVNVPWQIFARDPLSGQLRLDEALLNRIPQMRDVLGRPTLDSTGRLWLTHEGRLQVLESQDGQWASLDEPLPAGLLPLHIYGQRDGVVWLHEPQKLARYDPAIPIPQRQPLHALIARVQLGGTTTLYPPFDDTSPLRAGADSLVVQVMATGGQPRHAVGFEYRIDGLDHQWRQADATGMLPLGGIPPGDYQLIVRPVGADGIGERAALTFMVPQPWYTRLWAMIGFALLGIGAIWFAGWVSTTVTRQRNAELDRLVTLRTEALKRSNLRLEQQITATEQKSHELEASQHEIRQLNADLEQRVHQRTEELREANRDLEAFAYSVAHDLRSPIGNIGNFAKLLRSLYPPEPGSERDKMTAFIVNESQRLIELVQSFLDFATVQKAAIHWQHVDLLPIIVAIRDRLMHDAPDRQVCWELPTTVPTVAGDPTLLQQVFTNLLNNALKFTGERDQAIIRITAPLQPDRSFATFVISDNGAGFDPAQVHLFEPFQRAHDNRRFKGTGIGLTNVHRIVTRHGGTITATGAPEQGATFTLRLPTRRPADDTLPPF</sequence>
<evidence type="ECO:0000256" key="5">
    <source>
        <dbReference type="ARBA" id="ARBA00022777"/>
    </source>
</evidence>
<dbReference type="PRINTS" id="PR00344">
    <property type="entry name" value="BCTRLSENSOR"/>
</dbReference>
<keyword evidence="7" id="KW-1133">Transmembrane helix</keyword>
<dbReference type="CDD" id="cd00082">
    <property type="entry name" value="HisKA"/>
    <property type="match status" value="1"/>
</dbReference>
<accession>A0ABZ1C881</accession>
<dbReference type="InterPro" id="IPR004358">
    <property type="entry name" value="Sig_transdc_His_kin-like_C"/>
</dbReference>
<dbReference type="EC" id="2.7.13.3" evidence="2"/>
<evidence type="ECO:0000313" key="10">
    <source>
        <dbReference type="Proteomes" id="UP000738431"/>
    </source>
</evidence>
<dbReference type="InterPro" id="IPR003594">
    <property type="entry name" value="HATPase_dom"/>
</dbReference>
<evidence type="ECO:0000313" key="9">
    <source>
        <dbReference type="EMBL" id="WRQ87532.1"/>
    </source>
</evidence>
<dbReference type="InterPro" id="IPR036097">
    <property type="entry name" value="HisK_dim/P_sf"/>
</dbReference>
<reference evidence="9 10" key="2">
    <citation type="submission" date="2023-12" db="EMBL/GenBank/DDBJ databases">
        <title>Description of an unclassified Opitutus bacterium of Verrucomicrobiota.</title>
        <authorList>
            <person name="Zhang D.-F."/>
        </authorList>
    </citation>
    <scope>NUCLEOTIDE SEQUENCE [LARGE SCALE GENOMIC DNA]</scope>
    <source>
        <strain evidence="9 10">WL0086</strain>
    </source>
</reference>
<dbReference type="InterPro" id="IPR003661">
    <property type="entry name" value="HisK_dim/P_dom"/>
</dbReference>
<dbReference type="EMBL" id="CP139781">
    <property type="protein sequence ID" value="WRQ87532.1"/>
    <property type="molecule type" value="Genomic_DNA"/>
</dbReference>
<evidence type="ECO:0000256" key="2">
    <source>
        <dbReference type="ARBA" id="ARBA00012438"/>
    </source>
</evidence>
<dbReference type="PANTHER" id="PTHR42878">
    <property type="entry name" value="TWO-COMPONENT HISTIDINE KINASE"/>
    <property type="match status" value="1"/>
</dbReference>
<feature type="coiled-coil region" evidence="6">
    <location>
        <begin position="787"/>
        <end position="842"/>
    </location>
</feature>
<evidence type="ECO:0000256" key="6">
    <source>
        <dbReference type="SAM" id="Coils"/>
    </source>
</evidence>
<keyword evidence="9" id="KW-0067">ATP-binding</keyword>
<dbReference type="InterPro" id="IPR013783">
    <property type="entry name" value="Ig-like_fold"/>
</dbReference>
<dbReference type="SMART" id="SM00387">
    <property type="entry name" value="HATPase_c"/>
    <property type="match status" value="1"/>
</dbReference>
<proteinExistence type="predicted"/>
<keyword evidence="3" id="KW-0597">Phosphoprotein</keyword>
<keyword evidence="10" id="KW-1185">Reference proteome</keyword>
<dbReference type="Gene3D" id="2.130.10.10">
    <property type="entry name" value="YVTN repeat-like/Quinoprotein amine dehydrogenase"/>
    <property type="match status" value="1"/>
</dbReference>
<dbReference type="SUPFAM" id="SSF63829">
    <property type="entry name" value="Calcium-dependent phosphotriesterase"/>
    <property type="match status" value="1"/>
</dbReference>
<evidence type="ECO:0000256" key="7">
    <source>
        <dbReference type="SAM" id="Phobius"/>
    </source>
</evidence>
<evidence type="ECO:0000256" key="3">
    <source>
        <dbReference type="ARBA" id="ARBA00022553"/>
    </source>
</evidence>
<dbReference type="PANTHER" id="PTHR42878:SF15">
    <property type="entry name" value="BACTERIOPHYTOCHROME"/>
    <property type="match status" value="1"/>
</dbReference>
<dbReference type="Pfam" id="PF00512">
    <property type="entry name" value="HisKA"/>
    <property type="match status" value="1"/>
</dbReference>
<feature type="transmembrane region" description="Helical" evidence="7">
    <location>
        <begin position="747"/>
        <end position="767"/>
    </location>
</feature>
<gene>
    <name evidence="9" type="ORF">K1X11_022175</name>
</gene>
<keyword evidence="6" id="KW-0175">Coiled coil</keyword>
<dbReference type="SUPFAM" id="SSF55874">
    <property type="entry name" value="ATPase domain of HSP90 chaperone/DNA topoisomerase II/histidine kinase"/>
    <property type="match status" value="1"/>
</dbReference>
<dbReference type="InterPro" id="IPR015943">
    <property type="entry name" value="WD40/YVTN_repeat-like_dom_sf"/>
</dbReference>
<evidence type="ECO:0000256" key="4">
    <source>
        <dbReference type="ARBA" id="ARBA00022679"/>
    </source>
</evidence>
<dbReference type="SMART" id="SM00388">
    <property type="entry name" value="HisKA"/>
    <property type="match status" value="1"/>
</dbReference>
<keyword evidence="7" id="KW-0472">Membrane</keyword>
<comment type="catalytic activity">
    <reaction evidence="1">
        <text>ATP + protein L-histidine = ADP + protein N-phospho-L-histidine.</text>
        <dbReference type="EC" id="2.7.13.3"/>
    </reaction>
</comment>
<dbReference type="SUPFAM" id="SSF47384">
    <property type="entry name" value="Homodimeric domain of signal transducing histidine kinase"/>
    <property type="match status" value="1"/>
</dbReference>
<evidence type="ECO:0000259" key="8">
    <source>
        <dbReference type="PROSITE" id="PS50109"/>
    </source>
</evidence>
<keyword evidence="4" id="KW-0808">Transferase</keyword>
<dbReference type="GO" id="GO:0005524">
    <property type="term" value="F:ATP binding"/>
    <property type="evidence" value="ECO:0007669"/>
    <property type="project" value="UniProtKB-KW"/>
</dbReference>
<reference evidence="9 10" key="1">
    <citation type="submission" date="2021-08" db="EMBL/GenBank/DDBJ databases">
        <authorList>
            <person name="Zhang D."/>
            <person name="Zhang A."/>
            <person name="Wang L."/>
        </authorList>
    </citation>
    <scope>NUCLEOTIDE SEQUENCE [LARGE SCALE GENOMIC DNA]</scope>
    <source>
        <strain evidence="9 10">WL0086</strain>
    </source>
</reference>
<dbReference type="RefSeq" id="WP_221030306.1">
    <property type="nucleotide sequence ID" value="NZ_CP139781.1"/>
</dbReference>
<dbReference type="PROSITE" id="PS50109">
    <property type="entry name" value="HIS_KIN"/>
    <property type="match status" value="1"/>
</dbReference>
<dbReference type="Pfam" id="PF02518">
    <property type="entry name" value="HATPase_c"/>
    <property type="match status" value="1"/>
</dbReference>
<evidence type="ECO:0000256" key="1">
    <source>
        <dbReference type="ARBA" id="ARBA00000085"/>
    </source>
</evidence>
<dbReference type="InterPro" id="IPR050351">
    <property type="entry name" value="BphY/WalK/GraS-like"/>
</dbReference>
<protein>
    <recommendedName>
        <fullName evidence="2">histidine kinase</fullName>
        <ecNumber evidence="2">2.7.13.3</ecNumber>
    </recommendedName>
</protein>
<keyword evidence="9" id="KW-0547">Nucleotide-binding</keyword>
<organism evidence="9 10">
    <name type="scientific">Actomonas aquatica</name>
    <dbReference type="NCBI Taxonomy" id="2866162"/>
    <lineage>
        <taxon>Bacteria</taxon>
        <taxon>Pseudomonadati</taxon>
        <taxon>Verrucomicrobiota</taxon>
        <taxon>Opitutia</taxon>
        <taxon>Opitutales</taxon>
        <taxon>Opitutaceae</taxon>
        <taxon>Actomonas</taxon>
    </lineage>
</organism>
<name>A0ABZ1C881_9BACT</name>
<dbReference type="InterPro" id="IPR005467">
    <property type="entry name" value="His_kinase_dom"/>
</dbReference>